<keyword evidence="8" id="KW-0472">Membrane</keyword>
<dbReference type="InterPro" id="IPR002403">
    <property type="entry name" value="Cyt_P450_E_grp-IV"/>
</dbReference>
<proteinExistence type="inferred from homology"/>
<dbReference type="InterPro" id="IPR001128">
    <property type="entry name" value="Cyt_P450"/>
</dbReference>
<evidence type="ECO:0000313" key="9">
    <source>
        <dbReference type="EMBL" id="KAE8386458.1"/>
    </source>
</evidence>
<dbReference type="PRINTS" id="PR00465">
    <property type="entry name" value="EP450IV"/>
</dbReference>
<keyword evidence="6" id="KW-0503">Monooxygenase</keyword>
<organism evidence="9">
    <name type="scientific">Petromyces alliaceus</name>
    <name type="common">Aspergillus alliaceus</name>
    <dbReference type="NCBI Taxonomy" id="209559"/>
    <lineage>
        <taxon>Eukaryota</taxon>
        <taxon>Fungi</taxon>
        <taxon>Dikarya</taxon>
        <taxon>Ascomycota</taxon>
        <taxon>Pezizomycotina</taxon>
        <taxon>Eurotiomycetes</taxon>
        <taxon>Eurotiomycetidae</taxon>
        <taxon>Eurotiales</taxon>
        <taxon>Aspergillaceae</taxon>
        <taxon>Aspergillus</taxon>
        <taxon>Aspergillus subgen. Circumdati</taxon>
    </lineage>
</organism>
<dbReference type="SUPFAM" id="SSF48264">
    <property type="entry name" value="Cytochrome P450"/>
    <property type="match status" value="1"/>
</dbReference>
<dbReference type="GO" id="GO:0016705">
    <property type="term" value="F:oxidoreductase activity, acting on paired donors, with incorporation or reduction of molecular oxygen"/>
    <property type="evidence" value="ECO:0007669"/>
    <property type="project" value="InterPro"/>
</dbReference>
<keyword evidence="7" id="KW-0349">Heme</keyword>
<dbReference type="Gene3D" id="1.10.630.10">
    <property type="entry name" value="Cytochrome P450"/>
    <property type="match status" value="1"/>
</dbReference>
<dbReference type="PANTHER" id="PTHR46206">
    <property type="entry name" value="CYTOCHROME P450"/>
    <property type="match status" value="1"/>
</dbReference>
<keyword evidence="4" id="KW-0560">Oxidoreductase</keyword>
<accession>A0A5N7BXX9</accession>
<evidence type="ECO:0000256" key="8">
    <source>
        <dbReference type="SAM" id="Phobius"/>
    </source>
</evidence>
<evidence type="ECO:0000256" key="4">
    <source>
        <dbReference type="ARBA" id="ARBA00023002"/>
    </source>
</evidence>
<name>A0A5N7BXX9_PETAA</name>
<evidence type="ECO:0000256" key="5">
    <source>
        <dbReference type="ARBA" id="ARBA00023004"/>
    </source>
</evidence>
<keyword evidence="8" id="KW-0812">Transmembrane</keyword>
<dbReference type="Pfam" id="PF00067">
    <property type="entry name" value="p450"/>
    <property type="match status" value="1"/>
</dbReference>
<evidence type="ECO:0000256" key="7">
    <source>
        <dbReference type="PIRSR" id="PIRSR602403-1"/>
    </source>
</evidence>
<gene>
    <name evidence="9" type="ORF">BDV23DRAFT_187268</name>
</gene>
<evidence type="ECO:0000256" key="2">
    <source>
        <dbReference type="ARBA" id="ARBA00010617"/>
    </source>
</evidence>
<dbReference type="GO" id="GO:0004497">
    <property type="term" value="F:monooxygenase activity"/>
    <property type="evidence" value="ECO:0007669"/>
    <property type="project" value="UniProtKB-KW"/>
</dbReference>
<dbReference type="GO" id="GO:0019748">
    <property type="term" value="P:secondary metabolic process"/>
    <property type="evidence" value="ECO:0007669"/>
    <property type="project" value="UniProtKB-ARBA"/>
</dbReference>
<keyword evidence="3 7" id="KW-0479">Metal-binding</keyword>
<feature type="transmembrane region" description="Helical" evidence="8">
    <location>
        <begin position="15"/>
        <end position="35"/>
    </location>
</feature>
<dbReference type="EMBL" id="ML735311">
    <property type="protein sequence ID" value="KAE8386458.1"/>
    <property type="molecule type" value="Genomic_DNA"/>
</dbReference>
<dbReference type="Proteomes" id="UP000326877">
    <property type="component" value="Unassembled WGS sequence"/>
</dbReference>
<comment type="cofactor">
    <cofactor evidence="1 7">
        <name>heme</name>
        <dbReference type="ChEBI" id="CHEBI:30413"/>
    </cofactor>
</comment>
<reference evidence="9" key="1">
    <citation type="submission" date="2019-04" db="EMBL/GenBank/DDBJ databases">
        <title>Friends and foes A comparative genomics studyof 23 Aspergillus species from section Flavi.</title>
        <authorList>
            <consortium name="DOE Joint Genome Institute"/>
            <person name="Kjaerbolling I."/>
            <person name="Vesth T."/>
            <person name="Frisvad J.C."/>
            <person name="Nybo J.L."/>
            <person name="Theobald S."/>
            <person name="Kildgaard S."/>
            <person name="Isbrandt T."/>
            <person name="Kuo A."/>
            <person name="Sato A."/>
            <person name="Lyhne E.K."/>
            <person name="Kogle M.E."/>
            <person name="Wiebenga A."/>
            <person name="Kun R.S."/>
            <person name="Lubbers R.J."/>
            <person name="Makela M.R."/>
            <person name="Barry K."/>
            <person name="Chovatia M."/>
            <person name="Clum A."/>
            <person name="Daum C."/>
            <person name="Haridas S."/>
            <person name="He G."/>
            <person name="LaButti K."/>
            <person name="Lipzen A."/>
            <person name="Mondo S."/>
            <person name="Riley R."/>
            <person name="Salamov A."/>
            <person name="Simmons B.A."/>
            <person name="Magnuson J.K."/>
            <person name="Henrissat B."/>
            <person name="Mortensen U.H."/>
            <person name="Larsen T.O."/>
            <person name="Devries R.P."/>
            <person name="Grigoriev I.V."/>
            <person name="Machida M."/>
            <person name="Baker S.E."/>
            <person name="Andersen M.R."/>
        </authorList>
    </citation>
    <scope>NUCLEOTIDE SEQUENCE [LARGE SCALE GENOMIC DNA]</scope>
    <source>
        <strain evidence="9">IBT 14317</strain>
    </source>
</reference>
<comment type="similarity">
    <text evidence="2">Belongs to the cytochrome P450 family.</text>
</comment>
<evidence type="ECO:0000256" key="3">
    <source>
        <dbReference type="ARBA" id="ARBA00022723"/>
    </source>
</evidence>
<feature type="binding site" description="axial binding residue" evidence="7">
    <location>
        <position position="427"/>
    </location>
    <ligand>
        <name>heme</name>
        <dbReference type="ChEBI" id="CHEBI:30413"/>
    </ligand>
    <ligandPart>
        <name>Fe</name>
        <dbReference type="ChEBI" id="CHEBI:18248"/>
    </ligandPart>
</feature>
<keyword evidence="5 7" id="KW-0408">Iron</keyword>
<feature type="transmembrane region" description="Helical" evidence="8">
    <location>
        <begin position="179"/>
        <end position="199"/>
    </location>
</feature>
<dbReference type="GO" id="GO:0020037">
    <property type="term" value="F:heme binding"/>
    <property type="evidence" value="ECO:0007669"/>
    <property type="project" value="InterPro"/>
</dbReference>
<evidence type="ECO:0000256" key="6">
    <source>
        <dbReference type="ARBA" id="ARBA00023033"/>
    </source>
</evidence>
<dbReference type="InterPro" id="IPR036396">
    <property type="entry name" value="Cyt_P450_sf"/>
</dbReference>
<dbReference type="OrthoDB" id="1844152at2759"/>
<evidence type="ECO:0000256" key="1">
    <source>
        <dbReference type="ARBA" id="ARBA00001971"/>
    </source>
</evidence>
<dbReference type="GO" id="GO:0005506">
    <property type="term" value="F:iron ion binding"/>
    <property type="evidence" value="ECO:0007669"/>
    <property type="project" value="InterPro"/>
</dbReference>
<protein>
    <submittedName>
        <fullName evidence="9">Cytochrome P450</fullName>
    </submittedName>
</protein>
<dbReference type="CDD" id="cd11041">
    <property type="entry name" value="CYP503A1-like"/>
    <property type="match status" value="1"/>
</dbReference>
<dbReference type="AlphaFoldDB" id="A0A5N7BXX9"/>
<keyword evidence="8" id="KW-1133">Transmembrane helix</keyword>
<sequence>MLVAETLSKLMHDGMVLYISIASLLILFVGLKKILSRESLSQRATLANGYNKNSSTWKLWTSDYPLYIIPVGALPSLRTERKVDLPTHVHDQYQTKYTGAMCSSAFMRSVQVDLNNHLSDILPETIEEMAYAFKRELPDSGEWQSILAFDKALRIIGLVSGRANVGHHLSRKAEWLDLYCLYPILFFSSITAICKWPSFLRPIVQYRTPQLKQMRKVRARLTEMLAPEFEAQRNGKSQAQNNMINWVWKNSAEKDRTTENQSLIHILATVPSTYTVSFAVAQCIFDLGARPEYIPILREEFQSILDSCGGTTGLTKESFSRMTKLDSFMKESQRLNPLALVSFERTALESITLADGTHIPKGAHIAAPSYHIGHDPKYFENPDEFDGLRFHRLQEKEKNGSGNLNSKHQYVSVNETSLHFGYGLQACPGRWFAAIEIKLFLGFLLQKYDIALVDAGKGRPTSEIDRFFIYPDPEKMVILRKRSY</sequence>